<dbReference type="PANTHER" id="PTHR45947">
    <property type="entry name" value="SULFOQUINOVOSYL TRANSFERASE SQD2"/>
    <property type="match status" value="1"/>
</dbReference>
<feature type="domain" description="Glycosyl transferase family 1" evidence="1">
    <location>
        <begin position="182"/>
        <end position="345"/>
    </location>
</feature>
<gene>
    <name evidence="3" type="ORF">EDB95_1058</name>
</gene>
<dbReference type="GO" id="GO:0016757">
    <property type="term" value="F:glycosyltransferase activity"/>
    <property type="evidence" value="ECO:0007669"/>
    <property type="project" value="InterPro"/>
</dbReference>
<evidence type="ECO:0000313" key="4">
    <source>
        <dbReference type="Proteomes" id="UP000294498"/>
    </source>
</evidence>
<evidence type="ECO:0000259" key="2">
    <source>
        <dbReference type="Pfam" id="PF13439"/>
    </source>
</evidence>
<accession>A0A4R8DPM8</accession>
<reference evidence="3 4" key="1">
    <citation type="submission" date="2019-03" db="EMBL/GenBank/DDBJ databases">
        <title>Genomic Encyclopedia of Type Strains, Phase IV (KMG-IV): sequencing the most valuable type-strain genomes for metagenomic binning, comparative biology and taxonomic classification.</title>
        <authorList>
            <person name="Goeker M."/>
        </authorList>
    </citation>
    <scope>NUCLEOTIDE SEQUENCE [LARGE SCALE GENOMIC DNA]</scope>
    <source>
        <strain evidence="3 4">DSM 100059</strain>
    </source>
</reference>
<dbReference type="OrthoDB" id="7560678at2"/>
<dbReference type="Proteomes" id="UP000294498">
    <property type="component" value="Unassembled WGS sequence"/>
</dbReference>
<keyword evidence="3" id="KW-0808">Transferase</keyword>
<dbReference type="PANTHER" id="PTHR45947:SF3">
    <property type="entry name" value="SULFOQUINOVOSYL TRANSFERASE SQD2"/>
    <property type="match status" value="1"/>
</dbReference>
<sequence>MNKIRILQCIETIGSGGVEQLRYNLCKGIDKDRFELKIICTQTLGVLPGRMRETGVEIIPVGKLKTPFHWSRYKAVLRVVRSYKPHIIHGAVFEGCSMAVVASRFSRIPAVIIEETSDPIDRTWRGNTLMRLYAGYADRIVAVSETAGSYIRKVVGVKEPKLKVIDNGVSIPEVPDPEAVKKLRGRLGIAEGDFVIGSVGRLFDEVKKVSVIIKATALLIKRGIPLKLLIVGDGSDQDMLEALCDTLGIRASVIFAGYQGDTAPYYACMDLFVLASQHESFGMVLVEAMYLHLPVVATAVGGIPYVVEDGKTGLLVPKNDPPAMAVAIETLYRDPAGRKAFGQAGWERAMGNFTSDIYVEKVQRLYLELAEEKGLSS</sequence>
<feature type="domain" description="Glycosyltransferase subfamily 4-like N-terminal" evidence="2">
    <location>
        <begin position="16"/>
        <end position="170"/>
    </location>
</feature>
<dbReference type="EMBL" id="SODV01000001">
    <property type="protein sequence ID" value="TDX00042.1"/>
    <property type="molecule type" value="Genomic_DNA"/>
</dbReference>
<evidence type="ECO:0000259" key="1">
    <source>
        <dbReference type="Pfam" id="PF00534"/>
    </source>
</evidence>
<dbReference type="AlphaFoldDB" id="A0A4R8DPM8"/>
<dbReference type="InterPro" id="IPR050194">
    <property type="entry name" value="Glycosyltransferase_grp1"/>
</dbReference>
<dbReference type="InterPro" id="IPR028098">
    <property type="entry name" value="Glyco_trans_4-like_N"/>
</dbReference>
<protein>
    <submittedName>
        <fullName evidence="3">Glycosyltransferase involved in cell wall biosynthesis</fullName>
    </submittedName>
</protein>
<dbReference type="InterPro" id="IPR001296">
    <property type="entry name" value="Glyco_trans_1"/>
</dbReference>
<dbReference type="RefSeq" id="WP_133991263.1">
    <property type="nucleotide sequence ID" value="NZ_SODV01000001.1"/>
</dbReference>
<dbReference type="Gene3D" id="3.40.50.2000">
    <property type="entry name" value="Glycogen Phosphorylase B"/>
    <property type="match status" value="2"/>
</dbReference>
<proteinExistence type="predicted"/>
<dbReference type="Pfam" id="PF00534">
    <property type="entry name" value="Glycos_transf_1"/>
    <property type="match status" value="1"/>
</dbReference>
<keyword evidence="4" id="KW-1185">Reference proteome</keyword>
<evidence type="ECO:0000313" key="3">
    <source>
        <dbReference type="EMBL" id="TDX00042.1"/>
    </source>
</evidence>
<dbReference type="SUPFAM" id="SSF53756">
    <property type="entry name" value="UDP-Glycosyltransferase/glycogen phosphorylase"/>
    <property type="match status" value="1"/>
</dbReference>
<name>A0A4R8DPM8_9BACT</name>
<comment type="caution">
    <text evidence="3">The sequence shown here is derived from an EMBL/GenBank/DDBJ whole genome shotgun (WGS) entry which is preliminary data.</text>
</comment>
<organism evidence="3 4">
    <name type="scientific">Dinghuibacter silviterrae</name>
    <dbReference type="NCBI Taxonomy" id="1539049"/>
    <lineage>
        <taxon>Bacteria</taxon>
        <taxon>Pseudomonadati</taxon>
        <taxon>Bacteroidota</taxon>
        <taxon>Chitinophagia</taxon>
        <taxon>Chitinophagales</taxon>
        <taxon>Chitinophagaceae</taxon>
        <taxon>Dinghuibacter</taxon>
    </lineage>
</organism>
<dbReference type="Pfam" id="PF13439">
    <property type="entry name" value="Glyco_transf_4"/>
    <property type="match status" value="1"/>
</dbReference>